<protein>
    <submittedName>
        <fullName evidence="1">Uncharacterized protein</fullName>
    </submittedName>
</protein>
<dbReference type="EMBL" id="JAUJDW010000142">
    <property type="protein sequence ID" value="KAK0625585.1"/>
    <property type="molecule type" value="Genomic_DNA"/>
</dbReference>
<gene>
    <name evidence="1" type="ORF">DIS24_g11091</name>
</gene>
<evidence type="ECO:0000313" key="2">
    <source>
        <dbReference type="Proteomes" id="UP001175001"/>
    </source>
</evidence>
<name>A0AA39X1M2_9PEZI</name>
<evidence type="ECO:0000313" key="1">
    <source>
        <dbReference type="EMBL" id="KAK0625585.1"/>
    </source>
</evidence>
<reference evidence="1" key="1">
    <citation type="submission" date="2023-06" db="EMBL/GenBank/DDBJ databases">
        <title>Multi-omics analyses reveal the molecular pathogenesis toolkit of Lasiodiplodia hormozganensis, a cross-kingdom pathogen.</title>
        <authorList>
            <person name="Felix C."/>
            <person name="Meneses R."/>
            <person name="Goncalves M.F.M."/>
            <person name="Tilleman L."/>
            <person name="Duarte A.S."/>
            <person name="Jorrin-Novo J.V."/>
            <person name="Van De Peer Y."/>
            <person name="Deforce D."/>
            <person name="Van Nieuwerburgh F."/>
            <person name="Esteves A.C."/>
            <person name="Alves A."/>
        </authorList>
    </citation>
    <scope>NUCLEOTIDE SEQUENCE</scope>
    <source>
        <strain evidence="1">CBS 339.90</strain>
    </source>
</reference>
<accession>A0AA39X1M2</accession>
<proteinExistence type="predicted"/>
<sequence>MSREFELVFERANDEDAQFASATSWTTTTVAHGFEKEGSDVPYALAVFEWTIVRRRRRKYRPFRELTIEVSF</sequence>
<keyword evidence="2" id="KW-1185">Reference proteome</keyword>
<organism evidence="1 2">
    <name type="scientific">Lasiodiplodia hormozganensis</name>
    <dbReference type="NCBI Taxonomy" id="869390"/>
    <lineage>
        <taxon>Eukaryota</taxon>
        <taxon>Fungi</taxon>
        <taxon>Dikarya</taxon>
        <taxon>Ascomycota</taxon>
        <taxon>Pezizomycotina</taxon>
        <taxon>Dothideomycetes</taxon>
        <taxon>Dothideomycetes incertae sedis</taxon>
        <taxon>Botryosphaeriales</taxon>
        <taxon>Botryosphaeriaceae</taxon>
        <taxon>Lasiodiplodia</taxon>
    </lineage>
</organism>
<comment type="caution">
    <text evidence="1">The sequence shown here is derived from an EMBL/GenBank/DDBJ whole genome shotgun (WGS) entry which is preliminary data.</text>
</comment>
<dbReference type="Proteomes" id="UP001175001">
    <property type="component" value="Unassembled WGS sequence"/>
</dbReference>
<dbReference type="AlphaFoldDB" id="A0AA39X1M2"/>